<gene>
    <name evidence="2" type="ORF">DB32_001081</name>
</gene>
<feature type="signal peptide" evidence="1">
    <location>
        <begin position="1"/>
        <end position="24"/>
    </location>
</feature>
<evidence type="ECO:0000313" key="2">
    <source>
        <dbReference type="EMBL" id="AKF03932.1"/>
    </source>
</evidence>
<sequence>MRRTHAGWIALALLVGSAPSLARAQIDPEQADRALATFSPQELAAISPLLRTGTVALVEFVVDGALPAIVIATEVDAPPAEVARVIGDPRRYPDFMPALDEVNVEADTGDQLSYSWGWHTAIFTLRGSYAMQRFDPPAGHEERGWRFVVRSTGGDLGAGRTVWRVLPREGNRTLLLTSSRLDFRDANYIARQLSSASSSMNRTVTIAISFAMVLRTRIEAERRAGRVRAPLAPPSGDPERPTFDPVAIERVLGRGDLMWVETTGADLGRIAVIGAMHTPVARTREAMLDPQGFTQGLLQGAHARILERDERGTHFEWGIDLPLVGSSGQMRLGEQPDGRVHLDGVQGALHAARWRFETIARPYGTLVFTWGRFDPADGLWLLRVVTDADAAFRPGLGSATQLMMVRGLRTRLIRGI</sequence>
<evidence type="ECO:0000313" key="3">
    <source>
        <dbReference type="Proteomes" id="UP000034883"/>
    </source>
</evidence>
<dbReference type="InterPro" id="IPR019587">
    <property type="entry name" value="Polyketide_cyclase/dehydratase"/>
</dbReference>
<dbReference type="AlphaFoldDB" id="A0A0F6YGQ0"/>
<dbReference type="RefSeq" id="WP_053231338.1">
    <property type="nucleotide sequence ID" value="NZ_CP011125.1"/>
</dbReference>
<dbReference type="OrthoDB" id="9787428at2"/>
<dbReference type="EMBL" id="CP011125">
    <property type="protein sequence ID" value="AKF03932.1"/>
    <property type="molecule type" value="Genomic_DNA"/>
</dbReference>
<reference evidence="2 3" key="1">
    <citation type="submission" date="2015-03" db="EMBL/GenBank/DDBJ databases">
        <title>Genome assembly of Sandaracinus amylolyticus DSM 53668.</title>
        <authorList>
            <person name="Sharma G."/>
            <person name="Subramanian S."/>
        </authorList>
    </citation>
    <scope>NUCLEOTIDE SEQUENCE [LARGE SCALE GENOMIC DNA]</scope>
    <source>
        <strain evidence="2 3">DSM 53668</strain>
    </source>
</reference>
<dbReference type="KEGG" id="samy:DB32_001081"/>
<dbReference type="InterPro" id="IPR023393">
    <property type="entry name" value="START-like_dom_sf"/>
</dbReference>
<keyword evidence="1" id="KW-0732">Signal</keyword>
<proteinExistence type="predicted"/>
<keyword evidence="3" id="KW-1185">Reference proteome</keyword>
<name>A0A0F6YGQ0_9BACT</name>
<accession>A0A0F6YGQ0</accession>
<protein>
    <submittedName>
        <fullName evidence="2">Uncharacterized protein</fullName>
    </submittedName>
</protein>
<evidence type="ECO:0000256" key="1">
    <source>
        <dbReference type="SAM" id="SignalP"/>
    </source>
</evidence>
<dbReference type="Pfam" id="PF10604">
    <property type="entry name" value="Polyketide_cyc2"/>
    <property type="match status" value="1"/>
</dbReference>
<dbReference type="CDD" id="cd07812">
    <property type="entry name" value="SRPBCC"/>
    <property type="match status" value="1"/>
</dbReference>
<dbReference type="SUPFAM" id="SSF55961">
    <property type="entry name" value="Bet v1-like"/>
    <property type="match status" value="1"/>
</dbReference>
<dbReference type="Proteomes" id="UP000034883">
    <property type="component" value="Chromosome"/>
</dbReference>
<dbReference type="Gene3D" id="3.30.530.20">
    <property type="match status" value="1"/>
</dbReference>
<feature type="chain" id="PRO_5002512261" evidence="1">
    <location>
        <begin position="25"/>
        <end position="416"/>
    </location>
</feature>
<organism evidence="2 3">
    <name type="scientific">Sandaracinus amylolyticus</name>
    <dbReference type="NCBI Taxonomy" id="927083"/>
    <lineage>
        <taxon>Bacteria</taxon>
        <taxon>Pseudomonadati</taxon>
        <taxon>Myxococcota</taxon>
        <taxon>Polyangia</taxon>
        <taxon>Polyangiales</taxon>
        <taxon>Sandaracinaceae</taxon>
        <taxon>Sandaracinus</taxon>
    </lineage>
</organism>
<dbReference type="STRING" id="927083.DB32_001081"/>